<keyword evidence="5" id="KW-1185">Reference proteome</keyword>
<name>A0A4U0Y108_9PEZI</name>
<evidence type="ECO:0000313" key="5">
    <source>
        <dbReference type="Proteomes" id="UP000308768"/>
    </source>
</evidence>
<feature type="coiled-coil region" evidence="1">
    <location>
        <begin position="60"/>
        <end position="118"/>
    </location>
</feature>
<feature type="region of interest" description="Disordered" evidence="2">
    <location>
        <begin position="120"/>
        <end position="246"/>
    </location>
</feature>
<feature type="compositionally biased region" description="Basic and acidic residues" evidence="2">
    <location>
        <begin position="187"/>
        <end position="205"/>
    </location>
</feature>
<gene>
    <name evidence="4" type="ORF">B0A49_00004</name>
</gene>
<sequence>MGKLEDTYFVVNILQCILAMVGVLWSIGSYFWGREVKLGMEVEMLKEEVGRSVALENERYDALLDGEDEVQQRLERLQQQLDAQETRHREEIGLLPEVERLRVELSEMVATLEAVQGRCGENTLKGEEEDKVADPVSGDPGEREGDEKPTGERTPALGGQSQHVSTTSRGKATMASAEPSGDGVGAVRDRKEITSILNRRKDNVGRPRRGAAPSLIHDPDSGKARQTRYRQRDKDRGTERKTPWRNYYSAQYQVNAHRSVEISSD</sequence>
<keyword evidence="3" id="KW-0812">Transmembrane</keyword>
<proteinExistence type="predicted"/>
<protein>
    <submittedName>
        <fullName evidence="4">Uncharacterized protein</fullName>
    </submittedName>
</protein>
<keyword evidence="3" id="KW-0472">Membrane</keyword>
<reference evidence="4 5" key="1">
    <citation type="submission" date="2017-03" db="EMBL/GenBank/DDBJ databases">
        <title>Genomes of endolithic fungi from Antarctica.</title>
        <authorList>
            <person name="Coleine C."/>
            <person name="Masonjones S."/>
            <person name="Stajich J.E."/>
        </authorList>
    </citation>
    <scope>NUCLEOTIDE SEQUENCE [LARGE SCALE GENOMIC DNA]</scope>
    <source>
        <strain evidence="4 5">CCFEE 5187</strain>
    </source>
</reference>
<feature type="compositionally biased region" description="Polar residues" evidence="2">
    <location>
        <begin position="159"/>
        <end position="170"/>
    </location>
</feature>
<evidence type="ECO:0000256" key="2">
    <source>
        <dbReference type="SAM" id="MobiDB-lite"/>
    </source>
</evidence>
<dbReference type="EMBL" id="NAJN01000001">
    <property type="protein sequence ID" value="TKA82406.1"/>
    <property type="molecule type" value="Genomic_DNA"/>
</dbReference>
<accession>A0A4U0Y108</accession>
<dbReference type="AlphaFoldDB" id="A0A4U0Y108"/>
<keyword evidence="3" id="KW-1133">Transmembrane helix</keyword>
<keyword evidence="1" id="KW-0175">Coiled coil</keyword>
<evidence type="ECO:0000313" key="4">
    <source>
        <dbReference type="EMBL" id="TKA82406.1"/>
    </source>
</evidence>
<feature type="compositionally biased region" description="Basic and acidic residues" evidence="2">
    <location>
        <begin position="230"/>
        <end position="242"/>
    </location>
</feature>
<evidence type="ECO:0000256" key="3">
    <source>
        <dbReference type="SAM" id="Phobius"/>
    </source>
</evidence>
<dbReference type="Proteomes" id="UP000308768">
    <property type="component" value="Unassembled WGS sequence"/>
</dbReference>
<evidence type="ECO:0000256" key="1">
    <source>
        <dbReference type="SAM" id="Coils"/>
    </source>
</evidence>
<feature type="transmembrane region" description="Helical" evidence="3">
    <location>
        <begin position="12"/>
        <end position="32"/>
    </location>
</feature>
<comment type="caution">
    <text evidence="4">The sequence shown here is derived from an EMBL/GenBank/DDBJ whole genome shotgun (WGS) entry which is preliminary data.</text>
</comment>
<feature type="compositionally biased region" description="Basic and acidic residues" evidence="2">
    <location>
        <begin position="140"/>
        <end position="151"/>
    </location>
</feature>
<organism evidence="4 5">
    <name type="scientific">Cryomyces minteri</name>
    <dbReference type="NCBI Taxonomy" id="331657"/>
    <lineage>
        <taxon>Eukaryota</taxon>
        <taxon>Fungi</taxon>
        <taxon>Dikarya</taxon>
        <taxon>Ascomycota</taxon>
        <taxon>Pezizomycotina</taxon>
        <taxon>Dothideomycetes</taxon>
        <taxon>Dothideomycetes incertae sedis</taxon>
        <taxon>Cryomyces</taxon>
    </lineage>
</organism>